<feature type="compositionally biased region" description="Low complexity" evidence="15">
    <location>
        <begin position="842"/>
        <end position="853"/>
    </location>
</feature>
<comment type="catalytic activity">
    <reaction evidence="14">
        <text>[GlcNAc-(1-&gt;4)-Mur2Ac(oyl-L-Ala-gamma-D-Glu-L-Lys-D-Ala-D-Ala)](n)-di-trans,octa-cis-undecaprenyl diphosphate + beta-D-GlcNAc-(1-&gt;4)-Mur2Ac(oyl-L-Ala-gamma-D-Glu-L-Lys-D-Ala-D-Ala)-di-trans,octa-cis-undecaprenyl diphosphate = [GlcNAc-(1-&gt;4)-Mur2Ac(oyl-L-Ala-gamma-D-Glu-L-Lys-D-Ala-D-Ala)](n+1)-di-trans,octa-cis-undecaprenyl diphosphate + di-trans,octa-cis-undecaprenyl diphosphate + H(+)</text>
        <dbReference type="Rhea" id="RHEA:23708"/>
        <dbReference type="Rhea" id="RHEA-COMP:9602"/>
        <dbReference type="Rhea" id="RHEA-COMP:9603"/>
        <dbReference type="ChEBI" id="CHEBI:15378"/>
        <dbReference type="ChEBI" id="CHEBI:58405"/>
        <dbReference type="ChEBI" id="CHEBI:60033"/>
        <dbReference type="ChEBI" id="CHEBI:78435"/>
        <dbReference type="EC" id="2.4.99.28"/>
    </reaction>
</comment>
<evidence type="ECO:0000256" key="3">
    <source>
        <dbReference type="ARBA" id="ARBA00022670"/>
    </source>
</evidence>
<keyword evidence="7" id="KW-0133">Cell shape</keyword>
<dbReference type="InterPro" id="IPR050396">
    <property type="entry name" value="Glycosyltr_51/Transpeptidase"/>
</dbReference>
<evidence type="ECO:0000256" key="7">
    <source>
        <dbReference type="ARBA" id="ARBA00022960"/>
    </source>
</evidence>
<dbReference type="EMBL" id="NGNV01000062">
    <property type="protein sequence ID" value="OYR86964.1"/>
    <property type="molecule type" value="Genomic_DNA"/>
</dbReference>
<dbReference type="PANTHER" id="PTHR32282:SF32">
    <property type="entry name" value="PENICILLIN-BINDING PROTEIN 2A"/>
    <property type="match status" value="1"/>
</dbReference>
<dbReference type="AlphaFoldDB" id="A0A256LI18"/>
<protein>
    <recommendedName>
        <fullName evidence="17">Glycosyl transferase family 51 domain-containing protein</fullName>
    </recommendedName>
</protein>
<evidence type="ECO:0000256" key="12">
    <source>
        <dbReference type="ARBA" id="ARBA00023316"/>
    </source>
</evidence>
<evidence type="ECO:0000256" key="14">
    <source>
        <dbReference type="ARBA" id="ARBA00049902"/>
    </source>
</evidence>
<dbReference type="PANTHER" id="PTHR32282">
    <property type="entry name" value="BINDING PROTEIN TRANSPEPTIDASE, PUTATIVE-RELATED"/>
    <property type="match status" value="1"/>
</dbReference>
<dbReference type="Gene3D" id="1.10.3810.10">
    <property type="entry name" value="Biosynthetic peptidoglycan transglycosylase-like"/>
    <property type="match status" value="1"/>
</dbReference>
<keyword evidence="5" id="KW-0808">Transferase</keyword>
<reference evidence="18 21" key="2">
    <citation type="submission" date="2017-05" db="EMBL/GenBank/DDBJ databases">
        <authorList>
            <person name="Lin X.B."/>
            <person name="Stothard P."/>
            <person name="Tasseva G."/>
            <person name="Walter J."/>
        </authorList>
    </citation>
    <scope>NUCLEOTIDE SEQUENCE [LARGE SCALE GENOMIC DNA]</scope>
    <source>
        <strain evidence="18 21">609u</strain>
    </source>
</reference>
<keyword evidence="21" id="KW-1185">Reference proteome</keyword>
<evidence type="ECO:0000256" key="11">
    <source>
        <dbReference type="ARBA" id="ARBA00023268"/>
    </source>
</evidence>
<evidence type="ECO:0000256" key="15">
    <source>
        <dbReference type="SAM" id="MobiDB-lite"/>
    </source>
</evidence>
<accession>A0A256LI18</accession>
<evidence type="ECO:0000256" key="13">
    <source>
        <dbReference type="ARBA" id="ARBA00034000"/>
    </source>
</evidence>
<keyword evidence="8" id="KW-0573">Peptidoglycan synthesis</keyword>
<evidence type="ECO:0000256" key="10">
    <source>
        <dbReference type="ARBA" id="ARBA00023136"/>
    </source>
</evidence>
<keyword evidence="9 16" id="KW-1133">Transmembrane helix</keyword>
<dbReference type="GO" id="GO:0030288">
    <property type="term" value="C:outer membrane-bounded periplasmic space"/>
    <property type="evidence" value="ECO:0007669"/>
    <property type="project" value="TreeGrafter"/>
</dbReference>
<dbReference type="GO" id="GO:0006508">
    <property type="term" value="P:proteolysis"/>
    <property type="evidence" value="ECO:0007669"/>
    <property type="project" value="UniProtKB-KW"/>
</dbReference>
<name>A0A256LI18_9LACO</name>
<evidence type="ECO:0000256" key="6">
    <source>
        <dbReference type="ARBA" id="ARBA00022692"/>
    </source>
</evidence>
<dbReference type="GO" id="GO:0008360">
    <property type="term" value="P:regulation of cell shape"/>
    <property type="evidence" value="ECO:0007669"/>
    <property type="project" value="UniProtKB-KW"/>
</dbReference>
<dbReference type="Gene3D" id="3.40.710.10">
    <property type="entry name" value="DD-peptidase/beta-lactamase superfamily"/>
    <property type="match status" value="1"/>
</dbReference>
<feature type="transmembrane region" description="Helical" evidence="16">
    <location>
        <begin position="44"/>
        <end position="68"/>
    </location>
</feature>
<evidence type="ECO:0000259" key="17">
    <source>
        <dbReference type="Pfam" id="PF00912"/>
    </source>
</evidence>
<evidence type="ECO:0000256" key="1">
    <source>
        <dbReference type="ARBA" id="ARBA00022475"/>
    </source>
</evidence>
<dbReference type="InterPro" id="IPR001264">
    <property type="entry name" value="Glyco_trans_51"/>
</dbReference>
<dbReference type="EMBL" id="NGNX01000004">
    <property type="protein sequence ID" value="OYR93081.1"/>
    <property type="molecule type" value="Genomic_DNA"/>
</dbReference>
<dbReference type="RefSeq" id="WP_094495970.1">
    <property type="nucleotide sequence ID" value="NZ_NGNV01000062.1"/>
</dbReference>
<dbReference type="Gene3D" id="3.90.1310.40">
    <property type="match status" value="1"/>
</dbReference>
<gene>
    <name evidence="18" type="ORF">CBF53_09625</name>
    <name evidence="19" type="ORF">CBF70_01430</name>
</gene>
<evidence type="ECO:0000313" key="21">
    <source>
        <dbReference type="Proteomes" id="UP000216316"/>
    </source>
</evidence>
<dbReference type="Pfam" id="PF00912">
    <property type="entry name" value="Transgly"/>
    <property type="match status" value="1"/>
</dbReference>
<dbReference type="InterPro" id="IPR023346">
    <property type="entry name" value="Lysozyme-like_dom_sf"/>
</dbReference>
<keyword evidence="2" id="KW-0378">Hydrolase</keyword>
<keyword evidence="4" id="KW-0328">Glycosyltransferase</keyword>
<dbReference type="Proteomes" id="UP000215828">
    <property type="component" value="Unassembled WGS sequence"/>
</dbReference>
<evidence type="ECO:0000256" key="5">
    <source>
        <dbReference type="ARBA" id="ARBA00022679"/>
    </source>
</evidence>
<feature type="compositionally biased region" description="Low complexity" evidence="15">
    <location>
        <begin position="870"/>
        <end position="915"/>
    </location>
</feature>
<feature type="region of interest" description="Disordered" evidence="15">
    <location>
        <begin position="838"/>
        <end position="937"/>
    </location>
</feature>
<sequence>MKNLKEKIRKFLTAGPEIKKLQSESDESQWKFYSGIIYLTLRRVFHYLILIAFFGLFLLIGFGGGYALGIVRNQSIPTVSELNHQINHAQNSATLYYAGGKKIATVQPDTVTKKASKNEITPLVKNAVTATEDENFYIHKGVLPKSLVRAVLSELTGVGVQTGGSTLTQQLVKMQFLTSQTTWHRKVTEMFYAHKIEKYFSKEDILRAYLNAAPYGKNNRGENIVGIKTAAEGIFGKSISELNLPQAAFIAGLPQSPSVYTPYRLNGKVKKDLDLAMRRKDIVLFRMYRNGDISKKAYLAAKKYDLRADFLKPEKAPKQKKQSGYLYNLVMNKSTNLLVEQLIEQDGLKVSDVKQDTNRYNQYLTNASELLHQKGYHIKTTIRKPLYQTMQRVVKQNKYGQDKTSRDFDSDTNKWVNTTEHVENGSVVIDNATGKVLAFSGGVDFKNSQINHAFDTYRSPGSSIKPYLVYGPAVEHKLISSQTALADFPTRFGNYIPTDYNSTVENRFISAQEALSKSYNLPAVNLYSKLVNDKNIKLRQDMKKLGLNLSKSEFENLGLALGGTDYGFSVADNASAFSNFYNNGKRADPYYIDEIQDPSGRVIYKHKQNSQKVFSTGTSYIMQKMLHQVVTKGTASSLTGTLKFNYKNLIGKTGTSNDYRDIWFNGSTPGITISSWMGYDNFYGHSYNLDSNSSETNLNLWANIANALYKEDPTIFKLYDSPSSPSSVYKNRVLKQTGTLPGTVSFDGDNIDLTGKKTTALSLSPAPAATAKFGIGGSTADYNLFYDHLEGKDNDYGKVLIYTGKTISKKKNINSLFAVANGSTSEDARNYYGKNHEVYRESNNNSSSSTNRNVGANDRQARSSGGQGGNNNSSSSSTRRNTATESPSQNTSSENSNSTNEINSNISSDESVSINANSSTEPTAGDAAAVDNGPTTL</sequence>
<keyword evidence="11" id="KW-0511">Multifunctional enzyme</keyword>
<evidence type="ECO:0000313" key="20">
    <source>
        <dbReference type="Proteomes" id="UP000215828"/>
    </source>
</evidence>
<keyword evidence="2" id="KW-0121">Carboxypeptidase</keyword>
<feature type="domain" description="Glycosyl transferase family 51" evidence="17">
    <location>
        <begin position="102"/>
        <end position="287"/>
    </location>
</feature>
<keyword evidence="10 16" id="KW-0472">Membrane</keyword>
<evidence type="ECO:0000256" key="2">
    <source>
        <dbReference type="ARBA" id="ARBA00022645"/>
    </source>
</evidence>
<keyword evidence="1" id="KW-1003">Cell membrane</keyword>
<dbReference type="SUPFAM" id="SSF56601">
    <property type="entry name" value="beta-lactamase/transpeptidase-like"/>
    <property type="match status" value="1"/>
</dbReference>
<dbReference type="GO" id="GO:0008955">
    <property type="term" value="F:peptidoglycan glycosyltransferase activity"/>
    <property type="evidence" value="ECO:0007669"/>
    <property type="project" value="UniProtKB-EC"/>
</dbReference>
<dbReference type="InterPro" id="IPR036950">
    <property type="entry name" value="PBP_transglycosylase"/>
</dbReference>
<dbReference type="GO" id="GO:0071555">
    <property type="term" value="P:cell wall organization"/>
    <property type="evidence" value="ECO:0007669"/>
    <property type="project" value="UniProtKB-KW"/>
</dbReference>
<dbReference type="Proteomes" id="UP000216316">
    <property type="component" value="Unassembled WGS sequence"/>
</dbReference>
<dbReference type="GO" id="GO:0009252">
    <property type="term" value="P:peptidoglycan biosynthetic process"/>
    <property type="evidence" value="ECO:0007669"/>
    <property type="project" value="UniProtKB-KW"/>
</dbReference>
<reference evidence="20 21" key="3">
    <citation type="submission" date="2017-09" db="EMBL/GenBank/DDBJ databases">
        <title>Tripartite evolution among Lactobacillus johnsonii, Lactobacillus taiwanensis, Lactobacillus reuteri and their rodent host.</title>
        <authorList>
            <person name="Wang T."/>
            <person name="Knowles S."/>
            <person name="Cheng C."/>
        </authorList>
    </citation>
    <scope>NUCLEOTIDE SEQUENCE [LARGE SCALE GENOMIC DNA]</scope>
    <source>
        <strain evidence="19 20">609q</strain>
        <strain evidence="18 21">609u</strain>
    </source>
</reference>
<comment type="catalytic activity">
    <reaction evidence="13">
        <text>Preferential cleavage: (Ac)2-L-Lys-D-Ala-|-D-Ala. Also transpeptidation of peptidyl-alanyl moieties that are N-acyl substituents of D-alanine.</text>
        <dbReference type="EC" id="3.4.16.4"/>
    </reaction>
</comment>
<evidence type="ECO:0000313" key="18">
    <source>
        <dbReference type="EMBL" id="OYR86964.1"/>
    </source>
</evidence>
<evidence type="ECO:0000256" key="8">
    <source>
        <dbReference type="ARBA" id="ARBA00022984"/>
    </source>
</evidence>
<evidence type="ECO:0000313" key="19">
    <source>
        <dbReference type="EMBL" id="OYR93081.1"/>
    </source>
</evidence>
<evidence type="ECO:0000256" key="16">
    <source>
        <dbReference type="SAM" id="Phobius"/>
    </source>
</evidence>
<keyword evidence="6 16" id="KW-0812">Transmembrane</keyword>
<comment type="caution">
    <text evidence="19">The sequence shown here is derived from an EMBL/GenBank/DDBJ whole genome shotgun (WGS) entry which is preliminary data.</text>
</comment>
<keyword evidence="3" id="KW-0645">Protease</keyword>
<dbReference type="GO" id="GO:0009002">
    <property type="term" value="F:serine-type D-Ala-D-Ala carboxypeptidase activity"/>
    <property type="evidence" value="ECO:0007669"/>
    <property type="project" value="UniProtKB-EC"/>
</dbReference>
<reference evidence="19 20" key="1">
    <citation type="submission" date="2017-04" db="EMBL/GenBank/DDBJ databases">
        <authorList>
            <person name="Afonso C.L."/>
            <person name="Miller P.J."/>
            <person name="Scott M.A."/>
            <person name="Spackman E."/>
            <person name="Goraichik I."/>
            <person name="Dimitrov K.M."/>
            <person name="Suarez D.L."/>
            <person name="Swayne D.E."/>
        </authorList>
    </citation>
    <scope>NUCLEOTIDE SEQUENCE [LARGE SCALE GENOMIC DNA]</scope>
    <source>
        <strain evidence="19 20">609q</strain>
    </source>
</reference>
<dbReference type="InterPro" id="IPR012338">
    <property type="entry name" value="Beta-lactam/transpept-like"/>
</dbReference>
<dbReference type="SUPFAM" id="SSF53955">
    <property type="entry name" value="Lysozyme-like"/>
    <property type="match status" value="1"/>
</dbReference>
<keyword evidence="12" id="KW-0961">Cell wall biogenesis/degradation</keyword>
<organism evidence="19 20">
    <name type="scientific">Lactobacillus taiwanensis</name>
    <dbReference type="NCBI Taxonomy" id="508451"/>
    <lineage>
        <taxon>Bacteria</taxon>
        <taxon>Bacillati</taxon>
        <taxon>Bacillota</taxon>
        <taxon>Bacilli</taxon>
        <taxon>Lactobacillales</taxon>
        <taxon>Lactobacillaceae</taxon>
        <taxon>Lactobacillus</taxon>
    </lineage>
</organism>
<dbReference type="Gene3D" id="3.40.50.12800">
    <property type="match status" value="1"/>
</dbReference>
<evidence type="ECO:0000256" key="9">
    <source>
        <dbReference type="ARBA" id="ARBA00022989"/>
    </source>
</evidence>
<evidence type="ECO:0000256" key="4">
    <source>
        <dbReference type="ARBA" id="ARBA00022676"/>
    </source>
</evidence>
<proteinExistence type="predicted"/>